<evidence type="ECO:0000256" key="1">
    <source>
        <dbReference type="SAM" id="MobiDB-lite"/>
    </source>
</evidence>
<name>A0ABR5HWZ9_STRLW</name>
<accession>A0ABR5HWZ9</accession>
<dbReference type="EMBL" id="LFEH01000059">
    <property type="protein sequence ID" value="KMS78163.1"/>
    <property type="molecule type" value="Genomic_DNA"/>
</dbReference>
<evidence type="ECO:0000313" key="3">
    <source>
        <dbReference type="Proteomes" id="UP000037274"/>
    </source>
</evidence>
<feature type="region of interest" description="Disordered" evidence="1">
    <location>
        <begin position="53"/>
        <end position="79"/>
    </location>
</feature>
<evidence type="ECO:0000313" key="2">
    <source>
        <dbReference type="EMBL" id="KMS78163.1"/>
    </source>
</evidence>
<feature type="region of interest" description="Disordered" evidence="1">
    <location>
        <begin position="1"/>
        <end position="31"/>
    </location>
</feature>
<comment type="caution">
    <text evidence="2">The sequence shown here is derived from an EMBL/GenBank/DDBJ whole genome shotgun (WGS) entry which is preliminary data.</text>
</comment>
<protein>
    <submittedName>
        <fullName evidence="2">Uncharacterized protein</fullName>
    </submittedName>
</protein>
<organism evidence="2 3">
    <name type="scientific">Streptomyces leeuwenhoekii</name>
    <dbReference type="NCBI Taxonomy" id="1437453"/>
    <lineage>
        <taxon>Bacteria</taxon>
        <taxon>Bacillati</taxon>
        <taxon>Actinomycetota</taxon>
        <taxon>Actinomycetes</taxon>
        <taxon>Kitasatosporales</taxon>
        <taxon>Streptomycetaceae</taxon>
        <taxon>Streptomyces</taxon>
    </lineage>
</organism>
<gene>
    <name evidence="2" type="ORF">ACH49_17230</name>
</gene>
<sequence>MDKHYTPDSAGPDHATERTDGVSPTPSSRACFGQGQAIAPALAALLELAPREQSGAASAVVSSARRLERPRASPCLARC</sequence>
<feature type="compositionally biased region" description="Low complexity" evidence="1">
    <location>
        <begin position="53"/>
        <end position="64"/>
    </location>
</feature>
<proteinExistence type="predicted"/>
<reference evidence="2 3" key="1">
    <citation type="submission" date="2015-06" db="EMBL/GenBank/DDBJ databases">
        <title>Draft genome sequence of Streptomyces leeuwenhoekii C58, which produces the novel lasso peptide, chaxapeptin.</title>
        <authorList>
            <person name="Yi Y."/>
            <person name="Hai D."/>
            <person name="Jaspars M."/>
            <person name="Sheng H."/>
            <person name="Rateb M.E."/>
            <person name="Bull A."/>
            <person name="Goodfellow M."/>
            <person name="Asenjo J.A."/>
            <person name="Ebel R."/>
        </authorList>
    </citation>
    <scope>NUCLEOTIDE SEQUENCE [LARGE SCALE GENOMIC DNA]</scope>
    <source>
        <strain evidence="2 3">C58</strain>
    </source>
</reference>
<keyword evidence="3" id="KW-1185">Reference proteome</keyword>
<dbReference type="Proteomes" id="UP000037274">
    <property type="component" value="Unassembled WGS sequence"/>
</dbReference>